<sequence>MKDLMKEKKIGWIGTGVMGQSMARHLMDAGYTVHLYTRTQEKASDLLEAGAIWCDSPAEVARRADTVFTMVGFPKDVEAVYFGETGILAGMAAGTGKDMLLVDMTTTKPHLAERIHAAAKALGARFVDAPVSGGDVGARNGALSIMVGGDQGAVAAVMPLFQCMGKNIVHQGGPGAGQHTKMVNQIAIAGTMIGVCEAMVYGSRAGLDMETVLRSIGSGGAACWTLDNLAPRILARNFDPGFFVDHFIKDMEIALEEAARMDLSLPGLALVNQLYRSVKAQGKGDRGTHALVLALEKMSGGMTGGAV</sequence>
<dbReference type="SUPFAM" id="SSF48179">
    <property type="entry name" value="6-phosphogluconate dehydrogenase C-terminal domain-like"/>
    <property type="match status" value="1"/>
</dbReference>
<dbReference type="GO" id="GO:0016491">
    <property type="term" value="F:oxidoreductase activity"/>
    <property type="evidence" value="ECO:0007669"/>
    <property type="project" value="UniProtKB-KW"/>
</dbReference>
<dbReference type="EMBL" id="CAADFG010000012">
    <property type="protein sequence ID" value="VFJ88940.1"/>
    <property type="molecule type" value="Genomic_DNA"/>
</dbReference>
<evidence type="ECO:0000256" key="3">
    <source>
        <dbReference type="PIRSR" id="PIRSR000103-1"/>
    </source>
</evidence>
<protein>
    <submittedName>
        <fullName evidence="6">3-hydroxyisobutyrate dehydrogenase</fullName>
    </submittedName>
</protein>
<evidence type="ECO:0000256" key="2">
    <source>
        <dbReference type="ARBA" id="ARBA00023027"/>
    </source>
</evidence>
<dbReference type="PANTHER" id="PTHR43060">
    <property type="entry name" value="3-HYDROXYISOBUTYRATE DEHYDROGENASE-LIKE 1, MITOCHONDRIAL-RELATED"/>
    <property type="match status" value="1"/>
</dbReference>
<evidence type="ECO:0000313" key="6">
    <source>
        <dbReference type="EMBL" id="VFJ88940.1"/>
    </source>
</evidence>
<gene>
    <name evidence="6" type="ORF">BECKH772A_GA0070896_1001216</name>
    <name evidence="7" type="ORF">BECKH772B_GA0070898_1000642</name>
    <name evidence="8" type="ORF">BECKH772C_GA0070978_1001116</name>
</gene>
<feature type="domain" description="3-hydroxyisobutyrate dehydrogenase-like NAD-binding" evidence="5">
    <location>
        <begin position="175"/>
        <end position="292"/>
    </location>
</feature>
<feature type="active site" evidence="3">
    <location>
        <position position="181"/>
    </location>
</feature>
<dbReference type="Gene3D" id="1.10.1040.10">
    <property type="entry name" value="N-(1-d-carboxylethyl)-l-norvaline Dehydrogenase, domain 2"/>
    <property type="match status" value="1"/>
</dbReference>
<dbReference type="InterPro" id="IPR029154">
    <property type="entry name" value="HIBADH-like_NADP-bd"/>
</dbReference>
<dbReference type="InterPro" id="IPR008927">
    <property type="entry name" value="6-PGluconate_DH-like_C_sf"/>
</dbReference>
<dbReference type="EMBL" id="CAADFJ010000011">
    <property type="protein sequence ID" value="VFJ97178.1"/>
    <property type="molecule type" value="Genomic_DNA"/>
</dbReference>
<evidence type="ECO:0000256" key="1">
    <source>
        <dbReference type="ARBA" id="ARBA00023002"/>
    </source>
</evidence>
<name>A0A450UA48_9GAMM</name>
<dbReference type="InterPro" id="IPR036291">
    <property type="entry name" value="NAD(P)-bd_dom_sf"/>
</dbReference>
<feature type="domain" description="6-phosphogluconate dehydrogenase NADP-binding" evidence="4">
    <location>
        <begin position="9"/>
        <end position="172"/>
    </location>
</feature>
<accession>A0A450UA48</accession>
<keyword evidence="2" id="KW-0520">NAD</keyword>
<dbReference type="SUPFAM" id="SSF51735">
    <property type="entry name" value="NAD(P)-binding Rossmann-fold domains"/>
    <property type="match status" value="1"/>
</dbReference>
<keyword evidence="1" id="KW-0560">Oxidoreductase</keyword>
<organism evidence="6">
    <name type="scientific">Candidatus Kentrum eta</name>
    <dbReference type="NCBI Taxonomy" id="2126337"/>
    <lineage>
        <taxon>Bacteria</taxon>
        <taxon>Pseudomonadati</taxon>
        <taxon>Pseudomonadota</taxon>
        <taxon>Gammaproteobacteria</taxon>
        <taxon>Candidatus Kentrum</taxon>
    </lineage>
</organism>
<evidence type="ECO:0000313" key="7">
    <source>
        <dbReference type="EMBL" id="VFJ89775.1"/>
    </source>
</evidence>
<evidence type="ECO:0000259" key="5">
    <source>
        <dbReference type="Pfam" id="PF14833"/>
    </source>
</evidence>
<evidence type="ECO:0000313" key="8">
    <source>
        <dbReference type="EMBL" id="VFJ97178.1"/>
    </source>
</evidence>
<proteinExistence type="predicted"/>
<dbReference type="EMBL" id="CAADFI010000006">
    <property type="protein sequence ID" value="VFJ89775.1"/>
    <property type="molecule type" value="Genomic_DNA"/>
</dbReference>
<dbReference type="GO" id="GO:0050661">
    <property type="term" value="F:NADP binding"/>
    <property type="evidence" value="ECO:0007669"/>
    <property type="project" value="InterPro"/>
</dbReference>
<reference evidence="6" key="1">
    <citation type="submission" date="2019-02" db="EMBL/GenBank/DDBJ databases">
        <authorList>
            <person name="Gruber-Vodicka R. H."/>
            <person name="Seah K. B. B."/>
        </authorList>
    </citation>
    <scope>NUCLEOTIDE SEQUENCE</scope>
    <source>
        <strain evidence="8">BECK_SA2B12</strain>
        <strain evidence="6">BECK_SA2B15</strain>
        <strain evidence="7">BECK_SA2B20</strain>
    </source>
</reference>
<dbReference type="Pfam" id="PF14833">
    <property type="entry name" value="NAD_binding_11"/>
    <property type="match status" value="1"/>
</dbReference>
<dbReference type="InterPro" id="IPR006115">
    <property type="entry name" value="6PGDH_NADP-bd"/>
</dbReference>
<dbReference type="PANTHER" id="PTHR43060:SF15">
    <property type="entry name" value="3-HYDROXYISOBUTYRATE DEHYDROGENASE-LIKE 1, MITOCHONDRIAL-RELATED"/>
    <property type="match status" value="1"/>
</dbReference>
<dbReference type="GO" id="GO:0051287">
    <property type="term" value="F:NAD binding"/>
    <property type="evidence" value="ECO:0007669"/>
    <property type="project" value="InterPro"/>
</dbReference>
<dbReference type="Pfam" id="PF03446">
    <property type="entry name" value="NAD_binding_2"/>
    <property type="match status" value="1"/>
</dbReference>
<dbReference type="Gene3D" id="3.40.50.720">
    <property type="entry name" value="NAD(P)-binding Rossmann-like Domain"/>
    <property type="match status" value="1"/>
</dbReference>
<dbReference type="InterPro" id="IPR013328">
    <property type="entry name" value="6PGD_dom2"/>
</dbReference>
<evidence type="ECO:0000259" key="4">
    <source>
        <dbReference type="Pfam" id="PF03446"/>
    </source>
</evidence>
<dbReference type="PIRSF" id="PIRSF000103">
    <property type="entry name" value="HIBADH"/>
    <property type="match status" value="1"/>
</dbReference>
<dbReference type="AlphaFoldDB" id="A0A450UA48"/>
<dbReference type="InterPro" id="IPR015815">
    <property type="entry name" value="HIBADH-related"/>
</dbReference>